<evidence type="ECO:0000313" key="2">
    <source>
        <dbReference type="Proteomes" id="UP000252519"/>
    </source>
</evidence>
<sequence length="83" mass="9632">MSTCRQVLCVEIAEKRPRGAPKKRWKHKNSTSQKKTPEIALFGVVEPIQRTLGQSGTHAKQKKKIVMMKLKRYWIIEISDIRS</sequence>
<name>A0A368FDS3_ANCCA</name>
<comment type="caution">
    <text evidence="1">The sequence shown here is derived from an EMBL/GenBank/DDBJ whole genome shotgun (WGS) entry which is preliminary data.</text>
</comment>
<keyword evidence="2" id="KW-1185">Reference proteome</keyword>
<dbReference type="EMBL" id="JOJR01001591">
    <property type="protein sequence ID" value="RCN30324.1"/>
    <property type="molecule type" value="Genomic_DNA"/>
</dbReference>
<dbReference type="OrthoDB" id="410404at2759"/>
<dbReference type="AlphaFoldDB" id="A0A368FDS3"/>
<evidence type="ECO:0000313" key="1">
    <source>
        <dbReference type="EMBL" id="RCN30324.1"/>
    </source>
</evidence>
<dbReference type="Proteomes" id="UP000252519">
    <property type="component" value="Unassembled WGS sequence"/>
</dbReference>
<accession>A0A368FDS3</accession>
<reference evidence="1 2" key="1">
    <citation type="submission" date="2014-10" db="EMBL/GenBank/DDBJ databases">
        <title>Draft genome of the hookworm Ancylostoma caninum.</title>
        <authorList>
            <person name="Mitreva M."/>
        </authorList>
    </citation>
    <scope>NUCLEOTIDE SEQUENCE [LARGE SCALE GENOMIC DNA]</scope>
    <source>
        <strain evidence="1 2">Baltimore</strain>
    </source>
</reference>
<organism evidence="1 2">
    <name type="scientific">Ancylostoma caninum</name>
    <name type="common">Dog hookworm</name>
    <dbReference type="NCBI Taxonomy" id="29170"/>
    <lineage>
        <taxon>Eukaryota</taxon>
        <taxon>Metazoa</taxon>
        <taxon>Ecdysozoa</taxon>
        <taxon>Nematoda</taxon>
        <taxon>Chromadorea</taxon>
        <taxon>Rhabditida</taxon>
        <taxon>Rhabditina</taxon>
        <taxon>Rhabditomorpha</taxon>
        <taxon>Strongyloidea</taxon>
        <taxon>Ancylostomatidae</taxon>
        <taxon>Ancylostomatinae</taxon>
        <taxon>Ancylostoma</taxon>
    </lineage>
</organism>
<proteinExistence type="predicted"/>
<protein>
    <submittedName>
        <fullName evidence="1">Uncharacterized protein</fullName>
    </submittedName>
</protein>
<gene>
    <name evidence="1" type="ORF">ANCCAN_23902</name>
</gene>